<accession>A0A8B7PW66</accession>
<evidence type="ECO:0000313" key="4">
    <source>
        <dbReference type="RefSeq" id="XP_019480699.1"/>
    </source>
</evidence>
<feature type="region of interest" description="Disordered" evidence="1">
    <location>
        <begin position="1"/>
        <end position="40"/>
    </location>
</feature>
<sequence length="110" mass="12063">MEGGAAAGDGGAGPRERRGQDEAARPPQNHQVQPQPAAARGPKHSYWLDLWLFVLVDLALFVFVYLLPWSSFNPLPPNALLKWKRSPVPSACEPVWLPGRDSMLTTGHVP</sequence>
<reference evidence="4" key="1">
    <citation type="submission" date="2025-08" db="UniProtKB">
        <authorList>
            <consortium name="RefSeq"/>
        </authorList>
    </citation>
    <scope>IDENTIFICATION</scope>
    <source>
        <tissue evidence="4">Muscle</tissue>
    </source>
</reference>
<feature type="compositionally biased region" description="Basic and acidic residues" evidence="1">
    <location>
        <begin position="14"/>
        <end position="24"/>
    </location>
</feature>
<feature type="transmembrane region" description="Helical" evidence="2">
    <location>
        <begin position="46"/>
        <end position="67"/>
    </location>
</feature>
<protein>
    <submittedName>
        <fullName evidence="4">Uncharacterized protein C4orf3 homolog</fullName>
    </submittedName>
</protein>
<feature type="compositionally biased region" description="Gly residues" evidence="1">
    <location>
        <begin position="1"/>
        <end position="13"/>
    </location>
</feature>
<dbReference type="InterPro" id="IPR038780">
    <property type="entry name" value="ALN"/>
</dbReference>
<dbReference type="Pfam" id="PF17696">
    <property type="entry name" value="ALN"/>
    <property type="match status" value="1"/>
</dbReference>
<proteinExistence type="predicted"/>
<dbReference type="Proteomes" id="UP000694851">
    <property type="component" value="Unplaced"/>
</dbReference>
<keyword evidence="3" id="KW-1185">Reference proteome</keyword>
<evidence type="ECO:0000256" key="2">
    <source>
        <dbReference type="SAM" id="Phobius"/>
    </source>
</evidence>
<dbReference type="AlphaFoldDB" id="A0A8B7PW66"/>
<evidence type="ECO:0000313" key="3">
    <source>
        <dbReference type="Proteomes" id="UP000694851"/>
    </source>
</evidence>
<keyword evidence="2" id="KW-0472">Membrane</keyword>
<dbReference type="KEGG" id="hai:109372154"/>
<organism evidence="3 4">
    <name type="scientific">Hipposideros armiger</name>
    <name type="common">Great Himalayan leaf-nosed bat</name>
    <dbReference type="NCBI Taxonomy" id="186990"/>
    <lineage>
        <taxon>Eukaryota</taxon>
        <taxon>Metazoa</taxon>
        <taxon>Chordata</taxon>
        <taxon>Craniata</taxon>
        <taxon>Vertebrata</taxon>
        <taxon>Euteleostomi</taxon>
        <taxon>Mammalia</taxon>
        <taxon>Eutheria</taxon>
        <taxon>Laurasiatheria</taxon>
        <taxon>Chiroptera</taxon>
        <taxon>Yinpterochiroptera</taxon>
        <taxon>Rhinolophoidea</taxon>
        <taxon>Hipposideridae</taxon>
        <taxon>Hipposideros</taxon>
    </lineage>
</organism>
<dbReference type="GeneID" id="109372154"/>
<name>A0A8B7PW66_HIPAR</name>
<dbReference type="RefSeq" id="XP_019480699.1">
    <property type="nucleotide sequence ID" value="XM_019625154.1"/>
</dbReference>
<keyword evidence="2" id="KW-1133">Transmembrane helix</keyword>
<evidence type="ECO:0000256" key="1">
    <source>
        <dbReference type="SAM" id="MobiDB-lite"/>
    </source>
</evidence>
<keyword evidence="2" id="KW-0812">Transmembrane</keyword>
<gene>
    <name evidence="4" type="primary">CUNH4orf3</name>
</gene>
<dbReference type="PANTHER" id="PTHR37367">
    <property type="entry name" value="CHROMOSOME 4 OPEN READING FRAME 3"/>
    <property type="match status" value="1"/>
</dbReference>
<dbReference type="CTD" id="401152"/>
<dbReference type="PANTHER" id="PTHR37367:SF1">
    <property type="entry name" value="CHROMOSOME 4 OPEN READING FRAME 3"/>
    <property type="match status" value="1"/>
</dbReference>